<dbReference type="GO" id="GO:0005525">
    <property type="term" value="F:GTP binding"/>
    <property type="evidence" value="ECO:0007669"/>
    <property type="project" value="InterPro"/>
</dbReference>
<dbReference type="AlphaFoldDB" id="A0A1G6KID1"/>
<dbReference type="PANTHER" id="PTHR42714">
    <property type="entry name" value="TRNA MODIFICATION GTPASE GTPBP3"/>
    <property type="match status" value="1"/>
</dbReference>
<organism evidence="2 3">
    <name type="scientific">Pelagirhabdus alkalitolerans</name>
    <dbReference type="NCBI Taxonomy" id="1612202"/>
    <lineage>
        <taxon>Bacteria</taxon>
        <taxon>Bacillati</taxon>
        <taxon>Bacillota</taxon>
        <taxon>Bacilli</taxon>
        <taxon>Bacillales</taxon>
        <taxon>Bacillaceae</taxon>
        <taxon>Pelagirhabdus</taxon>
    </lineage>
</organism>
<dbReference type="Pfam" id="PF01926">
    <property type="entry name" value="MMR_HSR1"/>
    <property type="match status" value="1"/>
</dbReference>
<dbReference type="RefSeq" id="WP_090795958.1">
    <property type="nucleotide sequence ID" value="NZ_FMYI01000006.1"/>
</dbReference>
<name>A0A1G6KID1_9BACI</name>
<evidence type="ECO:0000259" key="1">
    <source>
        <dbReference type="Pfam" id="PF01926"/>
    </source>
</evidence>
<gene>
    <name evidence="2" type="ORF">SAMN05421734_106103</name>
</gene>
<evidence type="ECO:0000313" key="2">
    <source>
        <dbReference type="EMBL" id="SDC30829.1"/>
    </source>
</evidence>
<feature type="domain" description="G" evidence="1">
    <location>
        <begin position="64"/>
        <end position="177"/>
    </location>
</feature>
<dbReference type="OrthoDB" id="9255830at2"/>
<dbReference type="PANTHER" id="PTHR42714:SF2">
    <property type="entry name" value="TRNA MODIFICATION GTPASE GTPBP3, MITOCHONDRIAL"/>
    <property type="match status" value="1"/>
</dbReference>
<dbReference type="STRING" id="1612202.SAMN05421734_106103"/>
<dbReference type="Gene3D" id="3.40.50.300">
    <property type="entry name" value="P-loop containing nucleotide triphosphate hydrolases"/>
    <property type="match status" value="1"/>
</dbReference>
<dbReference type="EMBL" id="FMYI01000006">
    <property type="protein sequence ID" value="SDC30829.1"/>
    <property type="molecule type" value="Genomic_DNA"/>
</dbReference>
<dbReference type="InterPro" id="IPR027417">
    <property type="entry name" value="P-loop_NTPase"/>
</dbReference>
<proteinExistence type="predicted"/>
<dbReference type="SUPFAM" id="SSF52540">
    <property type="entry name" value="P-loop containing nucleoside triphosphate hydrolases"/>
    <property type="match status" value="1"/>
</dbReference>
<evidence type="ECO:0000313" key="3">
    <source>
        <dbReference type="Proteomes" id="UP000242949"/>
    </source>
</evidence>
<reference evidence="3" key="1">
    <citation type="submission" date="2016-09" db="EMBL/GenBank/DDBJ databases">
        <authorList>
            <person name="Varghese N."/>
            <person name="Submissions S."/>
        </authorList>
    </citation>
    <scope>NUCLEOTIDE SEQUENCE [LARGE SCALE GENOMIC DNA]</scope>
    <source>
        <strain evidence="3">S5</strain>
    </source>
</reference>
<dbReference type="Proteomes" id="UP000242949">
    <property type="component" value="Unassembled WGS sequence"/>
</dbReference>
<protein>
    <submittedName>
        <fullName evidence="2">Uncharacterized conserved protein, DUF697 family</fullName>
    </submittedName>
</protein>
<dbReference type="CDD" id="cd00882">
    <property type="entry name" value="Ras_like_GTPase"/>
    <property type="match status" value="1"/>
</dbReference>
<accession>A0A1G6KID1</accession>
<dbReference type="GO" id="GO:0030488">
    <property type="term" value="P:tRNA methylation"/>
    <property type="evidence" value="ECO:0007669"/>
    <property type="project" value="TreeGrafter"/>
</dbReference>
<dbReference type="GO" id="GO:0005737">
    <property type="term" value="C:cytoplasm"/>
    <property type="evidence" value="ECO:0007669"/>
    <property type="project" value="TreeGrafter"/>
</dbReference>
<dbReference type="InterPro" id="IPR006073">
    <property type="entry name" value="GTP-bd"/>
</dbReference>
<keyword evidence="3" id="KW-1185">Reference proteome</keyword>
<dbReference type="GO" id="GO:0002098">
    <property type="term" value="P:tRNA wobble uridine modification"/>
    <property type="evidence" value="ECO:0007669"/>
    <property type="project" value="TreeGrafter"/>
</dbReference>
<sequence length="437" mass="48862">MEKRVLDKRLERLIDLYENVDGLIEHLPVKMPQAAKKQLEKIIFHNQELESLMESIRSRRPPRLILVGRTGVGKSSLINAIFGQYLAETSPVEIGTKDVQSYTYESDGETLFEVMDTRGIAESVSTSQTSAEKDLVKAIETFQPDAMLFVMNATERAHMDNDFKAVQYLQKQANAPIPLVTVLTHVDHLEPARIKNPSEYPAIKHQHINDKVEKVEQLIDQFDVDSKAIIPVSAYIEWDSFEPHTLTETEQRELSITFDGRYNMDALIDFFEQNLQPEASIHLLMSARIERAIQKMTKQLIQAFSVAASTVALTPIPVSDMSVLIPLQIVLVTFIAYLSGAEVSKSTAKDFVLSLGGVGAMGYSFRMIAQQGSKFLNLILPGSGSVISSTIAYSGTYAMGKAAEAYYIEKVNEDELKTIVKEASEKAKQSYQQDQET</sequence>